<proteinExistence type="predicted"/>
<dbReference type="PANTHER" id="PTHR43798:SF31">
    <property type="entry name" value="AB HYDROLASE SUPERFAMILY PROTEIN YCLE"/>
    <property type="match status" value="1"/>
</dbReference>
<dbReference type="PATRIC" id="fig|1096930.3.peg.3218"/>
<dbReference type="OrthoDB" id="8680283at2"/>
<dbReference type="Gene3D" id="3.40.50.1820">
    <property type="entry name" value="alpha/beta hydrolase"/>
    <property type="match status" value="1"/>
</dbReference>
<keyword evidence="4" id="KW-1185">Reference proteome</keyword>
<dbReference type="InterPro" id="IPR050266">
    <property type="entry name" value="AB_hydrolase_sf"/>
</dbReference>
<dbReference type="AlphaFoldDB" id="T0IJY6"/>
<name>T0IJY6_9SPHN</name>
<gene>
    <name evidence="3" type="ORF">L284_16215</name>
</gene>
<dbReference type="Pfam" id="PF00561">
    <property type="entry name" value="Abhydrolase_1"/>
    <property type="match status" value="1"/>
</dbReference>
<accession>T0IJY6</accession>
<comment type="caution">
    <text evidence="3">The sequence shown here is derived from an EMBL/GenBank/DDBJ whole genome shotgun (WGS) entry which is preliminary data.</text>
</comment>
<feature type="domain" description="AB hydrolase-1" evidence="2">
    <location>
        <begin position="24"/>
        <end position="135"/>
    </location>
</feature>
<dbReference type="Proteomes" id="UP000015527">
    <property type="component" value="Unassembled WGS sequence"/>
</dbReference>
<dbReference type="InterPro" id="IPR000073">
    <property type="entry name" value="AB_hydrolase_1"/>
</dbReference>
<dbReference type="RefSeq" id="WP_021235041.1">
    <property type="nucleotide sequence ID" value="NZ_ATHL01000100.1"/>
</dbReference>
<dbReference type="EMBL" id="ATHL01000100">
    <property type="protein sequence ID" value="EQB12070.1"/>
    <property type="molecule type" value="Genomic_DNA"/>
</dbReference>
<reference evidence="3 4" key="1">
    <citation type="journal article" date="2013" name="Genome Announc.">
        <title>Genome Sequence of Novosphingobium lindaniclasticum LE124T, Isolated from a Hexachlorocyclohexane Dumpsite.</title>
        <authorList>
            <person name="Saxena A."/>
            <person name="Nayyar N."/>
            <person name="Sangwan N."/>
            <person name="Kumari R."/>
            <person name="Khurana J.P."/>
            <person name="Lal R."/>
        </authorList>
    </citation>
    <scope>NUCLEOTIDE SEQUENCE [LARGE SCALE GENOMIC DNA]</scope>
    <source>
        <strain evidence="3 4">LE124</strain>
    </source>
</reference>
<keyword evidence="1" id="KW-0378">Hydrolase</keyword>
<dbReference type="PRINTS" id="PR00111">
    <property type="entry name" value="ABHYDROLASE"/>
</dbReference>
<dbReference type="GO" id="GO:0016787">
    <property type="term" value="F:hydrolase activity"/>
    <property type="evidence" value="ECO:0007669"/>
    <property type="project" value="UniProtKB-KW"/>
</dbReference>
<dbReference type="PANTHER" id="PTHR43798">
    <property type="entry name" value="MONOACYLGLYCEROL LIPASE"/>
    <property type="match status" value="1"/>
</dbReference>
<dbReference type="SUPFAM" id="SSF53474">
    <property type="entry name" value="alpha/beta-Hydrolases"/>
    <property type="match status" value="1"/>
</dbReference>
<dbReference type="GO" id="GO:0016020">
    <property type="term" value="C:membrane"/>
    <property type="evidence" value="ECO:0007669"/>
    <property type="project" value="TreeGrafter"/>
</dbReference>
<organism evidence="3 4">
    <name type="scientific">Novosphingobium lindaniclasticum LE124</name>
    <dbReference type="NCBI Taxonomy" id="1096930"/>
    <lineage>
        <taxon>Bacteria</taxon>
        <taxon>Pseudomonadati</taxon>
        <taxon>Pseudomonadota</taxon>
        <taxon>Alphaproteobacteria</taxon>
        <taxon>Sphingomonadales</taxon>
        <taxon>Sphingomonadaceae</taxon>
        <taxon>Novosphingobium</taxon>
    </lineage>
</organism>
<sequence length="260" mass="28622">MQEFTIEIGQARIAGWRREGTGTPLVLVHGFAGSRLDWEPVIAALPGDMSLVAFDLRGFGASTAEPGQPFAHSEDLLALLGTLGLADADLCGLSLGGGTVLNFALNHPARVRRMVLVSPLMVGWSWSTEWITRWKMIGRAARSGNMPLARQLWWEHPLFETTRGGPEAARLRAGIDAFHGHQWVQDDQRPERPEVDRLTDLAIPTLLATGSRDTDDFRLMADLIGTAGNTVRRVDFEGAGHLLNLEVPERLAREMAVFLR</sequence>
<evidence type="ECO:0000313" key="3">
    <source>
        <dbReference type="EMBL" id="EQB12070.1"/>
    </source>
</evidence>
<dbReference type="InterPro" id="IPR029058">
    <property type="entry name" value="AB_hydrolase_fold"/>
</dbReference>
<evidence type="ECO:0000259" key="2">
    <source>
        <dbReference type="Pfam" id="PF00561"/>
    </source>
</evidence>
<evidence type="ECO:0000256" key="1">
    <source>
        <dbReference type="ARBA" id="ARBA00022801"/>
    </source>
</evidence>
<evidence type="ECO:0000313" key="4">
    <source>
        <dbReference type="Proteomes" id="UP000015527"/>
    </source>
</evidence>
<dbReference type="eggNOG" id="COG2267">
    <property type="taxonomic scope" value="Bacteria"/>
</dbReference>
<protein>
    <recommendedName>
        <fullName evidence="2">AB hydrolase-1 domain-containing protein</fullName>
    </recommendedName>
</protein>